<evidence type="ECO:0000256" key="8">
    <source>
        <dbReference type="RuleBase" id="RU003796"/>
    </source>
</evidence>
<dbReference type="GO" id="GO:0005667">
    <property type="term" value="C:transcription regulator complex"/>
    <property type="evidence" value="ECO:0007669"/>
    <property type="project" value="InterPro"/>
</dbReference>
<dbReference type="GO" id="GO:0051726">
    <property type="term" value="P:regulation of cell cycle"/>
    <property type="evidence" value="ECO:0007669"/>
    <property type="project" value="InterPro"/>
</dbReference>
<dbReference type="GO" id="GO:0000977">
    <property type="term" value="F:RNA polymerase II transcription regulatory region sequence-specific DNA binding"/>
    <property type="evidence" value="ECO:0007669"/>
    <property type="project" value="TreeGrafter"/>
</dbReference>
<dbReference type="InterPro" id="IPR038168">
    <property type="entry name" value="TF_DP_C_sf"/>
</dbReference>
<proteinExistence type="inferred from homology"/>
<evidence type="ECO:0000313" key="13">
    <source>
        <dbReference type="Proteomes" id="UP001327560"/>
    </source>
</evidence>
<accession>A0AAQ3KM07</accession>
<dbReference type="Gene3D" id="1.20.140.80">
    <property type="entry name" value="Transcription factor DP"/>
    <property type="match status" value="1"/>
</dbReference>
<dbReference type="AlphaFoldDB" id="A0AAQ3KM07"/>
<protein>
    <submittedName>
        <fullName evidence="12">Transcription factor-like protein DPB</fullName>
    </submittedName>
</protein>
<keyword evidence="4 8" id="KW-0238">DNA-binding</keyword>
<dbReference type="PANTHER" id="PTHR12548:SF19">
    <property type="entry name" value="TRANSCRIPTION FACTOR-LIKE PROTEIN DPA"/>
    <property type="match status" value="1"/>
</dbReference>
<reference evidence="12 13" key="1">
    <citation type="submission" date="2023-10" db="EMBL/GenBank/DDBJ databases">
        <title>Chromosome-scale genome assembly provides insights into flower coloration mechanisms of Canna indica.</title>
        <authorList>
            <person name="Li C."/>
        </authorList>
    </citation>
    <scope>NUCLEOTIDE SEQUENCE [LARGE SCALE GENOMIC DNA]</scope>
    <source>
        <tissue evidence="12">Flower</tissue>
    </source>
</reference>
<dbReference type="PIRSF" id="PIRSF009404">
    <property type="entry name" value="Transcription_factor_DP"/>
    <property type="match status" value="1"/>
</dbReference>
<dbReference type="InterPro" id="IPR015648">
    <property type="entry name" value="Transcrpt_fac_DP"/>
</dbReference>
<keyword evidence="13" id="KW-1185">Reference proteome</keyword>
<evidence type="ECO:0000256" key="6">
    <source>
        <dbReference type="ARBA" id="ARBA00023242"/>
    </source>
</evidence>
<dbReference type="SMART" id="SM01372">
    <property type="entry name" value="E2F_TDP"/>
    <property type="match status" value="1"/>
</dbReference>
<dbReference type="Pfam" id="PF02319">
    <property type="entry name" value="WHD_E2F_TDP"/>
    <property type="match status" value="1"/>
</dbReference>
<keyword evidence="3 8" id="KW-0805">Transcription regulation</keyword>
<dbReference type="InterPro" id="IPR036388">
    <property type="entry name" value="WH-like_DNA-bd_sf"/>
</dbReference>
<evidence type="ECO:0000256" key="7">
    <source>
        <dbReference type="ARBA" id="ARBA00023306"/>
    </source>
</evidence>
<keyword evidence="6 8" id="KW-0539">Nucleus</keyword>
<organism evidence="12 13">
    <name type="scientific">Canna indica</name>
    <name type="common">Indian-shot</name>
    <dbReference type="NCBI Taxonomy" id="4628"/>
    <lineage>
        <taxon>Eukaryota</taxon>
        <taxon>Viridiplantae</taxon>
        <taxon>Streptophyta</taxon>
        <taxon>Embryophyta</taxon>
        <taxon>Tracheophyta</taxon>
        <taxon>Spermatophyta</taxon>
        <taxon>Magnoliopsida</taxon>
        <taxon>Liliopsida</taxon>
        <taxon>Zingiberales</taxon>
        <taxon>Cannaceae</taxon>
        <taxon>Canna</taxon>
    </lineage>
</organism>
<dbReference type="Gene3D" id="1.10.10.10">
    <property type="entry name" value="Winged helix-like DNA-binding domain superfamily/Winged helix DNA-binding domain"/>
    <property type="match status" value="1"/>
</dbReference>
<dbReference type="CDD" id="cd14458">
    <property type="entry name" value="DP_DD"/>
    <property type="match status" value="1"/>
</dbReference>
<feature type="region of interest" description="Disordered" evidence="9">
    <location>
        <begin position="250"/>
        <end position="280"/>
    </location>
</feature>
<dbReference type="InterPro" id="IPR037241">
    <property type="entry name" value="E2F-DP_heterodim"/>
</dbReference>
<dbReference type="PANTHER" id="PTHR12548">
    <property type="entry name" value="TRANSCRIPTION FACTOR DP"/>
    <property type="match status" value="1"/>
</dbReference>
<feature type="compositionally biased region" description="Basic and acidic residues" evidence="9">
    <location>
        <begin position="250"/>
        <end position="259"/>
    </location>
</feature>
<feature type="compositionally biased region" description="Polar residues" evidence="9">
    <location>
        <begin position="260"/>
        <end position="271"/>
    </location>
</feature>
<feature type="domain" description="E2F/DP family winged-helix DNA-binding" evidence="11">
    <location>
        <begin position="55"/>
        <end position="135"/>
    </location>
</feature>
<name>A0AAQ3KM07_9LILI</name>
<dbReference type="InterPro" id="IPR014889">
    <property type="entry name" value="Transc_factor_DP_C"/>
</dbReference>
<comment type="similarity">
    <text evidence="2 8">Belongs to the E2F/DP family.</text>
</comment>
<evidence type="ECO:0000256" key="2">
    <source>
        <dbReference type="ARBA" id="ARBA00010940"/>
    </source>
</evidence>
<dbReference type="GO" id="GO:0005634">
    <property type="term" value="C:nucleus"/>
    <property type="evidence" value="ECO:0007669"/>
    <property type="project" value="UniProtKB-SubCell"/>
</dbReference>
<feature type="domain" description="Transcription factor DP C-terminal" evidence="10">
    <location>
        <begin position="142"/>
        <end position="273"/>
    </location>
</feature>
<comment type="subcellular location">
    <subcellularLocation>
        <location evidence="1 8">Nucleus</location>
    </subcellularLocation>
</comment>
<evidence type="ECO:0000259" key="11">
    <source>
        <dbReference type="SMART" id="SM01372"/>
    </source>
</evidence>
<evidence type="ECO:0000256" key="5">
    <source>
        <dbReference type="ARBA" id="ARBA00023163"/>
    </source>
</evidence>
<dbReference type="InterPro" id="IPR003316">
    <property type="entry name" value="E2F_WHTH_DNA-bd_dom"/>
</dbReference>
<evidence type="ECO:0000259" key="10">
    <source>
        <dbReference type="SMART" id="SM01138"/>
    </source>
</evidence>
<dbReference type="SUPFAM" id="SSF46785">
    <property type="entry name" value="Winged helix' DNA-binding domain"/>
    <property type="match status" value="1"/>
</dbReference>
<evidence type="ECO:0000256" key="4">
    <source>
        <dbReference type="ARBA" id="ARBA00023125"/>
    </source>
</evidence>
<dbReference type="InterPro" id="IPR036390">
    <property type="entry name" value="WH_DNA-bd_sf"/>
</dbReference>
<sequence length="280" mass="32278">MHANQCEDISLVDTVKRIMPKCEDVSNVNNLCMQEDDKYEASVSPAEEKKKTPRIKGWGLRKFSTIVCDKIKEKGRTTYNEVADEIICELSSMEKKDLHFVFDEKNIRRRVYDAFNVLMAINVIAKDKKEIKWVGFPCNETEELAQIKEDKIKLISSIQEKVNYLKELEDKFRDINNLICRNQQENKSASISSEGIPLPFLLVRTNPKATVEIEISEDMRVVNFEFNGTPFSLHDADSILKTMRLTRSVEKAHADHDSESPNLVTEKNGQQLDPFLHHET</sequence>
<evidence type="ECO:0000256" key="3">
    <source>
        <dbReference type="ARBA" id="ARBA00023015"/>
    </source>
</evidence>
<dbReference type="SUPFAM" id="SSF144074">
    <property type="entry name" value="E2F-DP heterodimerization region"/>
    <property type="match status" value="1"/>
</dbReference>
<gene>
    <name evidence="12" type="ORF">Cni_G19811</name>
</gene>
<dbReference type="SMART" id="SM01138">
    <property type="entry name" value="DP"/>
    <property type="match status" value="1"/>
</dbReference>
<evidence type="ECO:0000256" key="9">
    <source>
        <dbReference type="SAM" id="MobiDB-lite"/>
    </source>
</evidence>
<dbReference type="Proteomes" id="UP001327560">
    <property type="component" value="Chromosome 6"/>
</dbReference>
<dbReference type="EMBL" id="CP136895">
    <property type="protein sequence ID" value="WOL11050.1"/>
    <property type="molecule type" value="Genomic_DNA"/>
</dbReference>
<dbReference type="Pfam" id="PF08781">
    <property type="entry name" value="DP"/>
    <property type="match status" value="1"/>
</dbReference>
<evidence type="ECO:0000256" key="1">
    <source>
        <dbReference type="ARBA" id="ARBA00004123"/>
    </source>
</evidence>
<evidence type="ECO:0000313" key="12">
    <source>
        <dbReference type="EMBL" id="WOL11050.1"/>
    </source>
</evidence>
<keyword evidence="5 8" id="KW-0804">Transcription</keyword>
<dbReference type="FunFam" id="1.10.10.10:FF:000047">
    <property type="entry name" value="Transcription factor"/>
    <property type="match status" value="1"/>
</dbReference>
<keyword evidence="7" id="KW-0131">Cell cycle</keyword>
<dbReference type="GO" id="GO:0000981">
    <property type="term" value="F:DNA-binding transcription factor activity, RNA polymerase II-specific"/>
    <property type="evidence" value="ECO:0007669"/>
    <property type="project" value="TreeGrafter"/>
</dbReference>